<evidence type="ECO:0000256" key="7">
    <source>
        <dbReference type="RuleBase" id="RU363069"/>
    </source>
</evidence>
<feature type="domain" description="Nuclease SbcCD subunit D C-terminal" evidence="9">
    <location>
        <begin position="291"/>
        <end position="380"/>
    </location>
</feature>
<comment type="similarity">
    <text evidence="1 7">Belongs to the SbcD family.</text>
</comment>
<dbReference type="GO" id="GO:0006260">
    <property type="term" value="P:DNA replication"/>
    <property type="evidence" value="ECO:0007669"/>
    <property type="project" value="UniProtKB-KW"/>
</dbReference>
<dbReference type="GO" id="GO:0004519">
    <property type="term" value="F:endonuclease activity"/>
    <property type="evidence" value="ECO:0007669"/>
    <property type="project" value="UniProtKB-KW"/>
</dbReference>
<organism evidence="10">
    <name type="scientific">uncultured Spirochaetaceae bacterium</name>
    <dbReference type="NCBI Taxonomy" id="201186"/>
    <lineage>
        <taxon>Bacteria</taxon>
        <taxon>Pseudomonadati</taxon>
        <taxon>Spirochaetota</taxon>
        <taxon>Spirochaetia</taxon>
        <taxon>Spirochaetales</taxon>
        <taxon>Spirochaetaceae</taxon>
        <taxon>environmental samples</taxon>
    </lineage>
</organism>
<dbReference type="EMBL" id="MN577574">
    <property type="protein sequence ID" value="QGT51486.1"/>
    <property type="molecule type" value="Genomic_DNA"/>
</dbReference>
<dbReference type="Pfam" id="PF00149">
    <property type="entry name" value="Metallophos"/>
    <property type="match status" value="1"/>
</dbReference>
<accession>A0A650EPH4</accession>
<dbReference type="SUPFAM" id="SSF56300">
    <property type="entry name" value="Metallo-dependent phosphatases"/>
    <property type="match status" value="1"/>
</dbReference>
<proteinExistence type="inferred from homology"/>
<comment type="subunit">
    <text evidence="2 7">Heterodimer of SbcC and SbcD.</text>
</comment>
<dbReference type="PANTHER" id="PTHR30337">
    <property type="entry name" value="COMPONENT OF ATP-DEPENDENT DSDNA EXONUCLEASE"/>
    <property type="match status" value="1"/>
</dbReference>
<dbReference type="NCBIfam" id="TIGR00619">
    <property type="entry name" value="sbcd"/>
    <property type="match status" value="1"/>
</dbReference>
<evidence type="ECO:0000259" key="8">
    <source>
        <dbReference type="Pfam" id="PF00149"/>
    </source>
</evidence>
<name>A0A650EPH4_9SPIO</name>
<dbReference type="InterPro" id="IPR004593">
    <property type="entry name" value="SbcD"/>
</dbReference>
<evidence type="ECO:0000256" key="6">
    <source>
        <dbReference type="ARBA" id="ARBA00022839"/>
    </source>
</evidence>
<dbReference type="InterPro" id="IPR004843">
    <property type="entry name" value="Calcineurin-like_PHP"/>
</dbReference>
<keyword evidence="7" id="KW-0255">Endonuclease</keyword>
<dbReference type="Pfam" id="PF12320">
    <property type="entry name" value="SbcD_C"/>
    <property type="match status" value="1"/>
</dbReference>
<dbReference type="Gene3D" id="3.60.21.10">
    <property type="match status" value="1"/>
</dbReference>
<dbReference type="AlphaFoldDB" id="A0A650EPH4"/>
<evidence type="ECO:0000256" key="4">
    <source>
        <dbReference type="ARBA" id="ARBA00022722"/>
    </source>
</evidence>
<protein>
    <recommendedName>
        <fullName evidence="3 7">Nuclease SbcCD subunit D</fullName>
    </recommendedName>
</protein>
<dbReference type="CDD" id="cd00840">
    <property type="entry name" value="MPP_Mre11_N"/>
    <property type="match status" value="1"/>
</dbReference>
<dbReference type="InterPro" id="IPR029052">
    <property type="entry name" value="Metallo-depent_PP-like"/>
</dbReference>
<evidence type="ECO:0000256" key="2">
    <source>
        <dbReference type="ARBA" id="ARBA00011322"/>
    </source>
</evidence>
<keyword evidence="6 7" id="KW-0269">Exonuclease</keyword>
<dbReference type="GO" id="GO:0008408">
    <property type="term" value="F:3'-5' exonuclease activity"/>
    <property type="evidence" value="ECO:0007669"/>
    <property type="project" value="InterPro"/>
</dbReference>
<keyword evidence="4 7" id="KW-0540">Nuclease</keyword>
<comment type="function">
    <text evidence="7">SbcCD cleaves DNA hairpin structures. These structures can inhibit DNA replication and are intermediates in certain DNA recombination reactions. The complex acts as a 3'-&gt;5' double strand exonuclease that can open hairpins. It also has a 5' single-strand endonuclease activity.</text>
</comment>
<dbReference type="InterPro" id="IPR050535">
    <property type="entry name" value="DNA_Repair-Maintenance_Comp"/>
</dbReference>
<feature type="domain" description="Calcineurin-like phosphoesterase" evidence="8">
    <location>
        <begin position="8"/>
        <end position="233"/>
    </location>
</feature>
<dbReference type="PANTHER" id="PTHR30337:SF0">
    <property type="entry name" value="NUCLEASE SBCCD SUBUNIT D"/>
    <property type="match status" value="1"/>
</dbReference>
<reference evidence="10" key="1">
    <citation type="journal article" date="2020" name="J. ISSAAS">
        <title>Lactobacilli and other gastrointestinal microbiota of Peromyscus leucopus, reservoir host for agents of Lyme disease and other zoonoses in North America.</title>
        <authorList>
            <person name="Milovic A."/>
            <person name="Bassam K."/>
            <person name="Shao H."/>
            <person name="Chatzistamou I."/>
            <person name="Tufts D.M."/>
            <person name="Diuk-Wasser M."/>
            <person name="Barbour A.G."/>
        </authorList>
    </citation>
    <scope>NUCLEOTIDE SEQUENCE</scope>
    <source>
        <strain evidence="10">LL50</strain>
    </source>
</reference>
<evidence type="ECO:0000313" key="10">
    <source>
        <dbReference type="EMBL" id="QGT51486.1"/>
    </source>
</evidence>
<dbReference type="GO" id="GO:0006310">
    <property type="term" value="P:DNA recombination"/>
    <property type="evidence" value="ECO:0007669"/>
    <property type="project" value="UniProtKB-KW"/>
</dbReference>
<evidence type="ECO:0000256" key="5">
    <source>
        <dbReference type="ARBA" id="ARBA00022801"/>
    </source>
</evidence>
<dbReference type="InterPro" id="IPR026843">
    <property type="entry name" value="SbcD_C"/>
</dbReference>
<evidence type="ECO:0000259" key="9">
    <source>
        <dbReference type="Pfam" id="PF12320"/>
    </source>
</evidence>
<keyword evidence="7" id="KW-0233">DNA recombination</keyword>
<gene>
    <name evidence="7 10" type="primary">sbcD</name>
    <name evidence="10" type="ORF">Unknown280_1780</name>
</gene>
<keyword evidence="5 7" id="KW-0378">Hydrolase</keyword>
<keyword evidence="7" id="KW-0235">DNA replication</keyword>
<dbReference type="InterPro" id="IPR041796">
    <property type="entry name" value="Mre11_N"/>
</dbReference>
<sequence>MYNEKMLHILQTGDLHLGKIFYGVSLIADQKSVLEQILDILKKSLGTKNEYHALFIAGDIYDKAIPSVEAVALFDDFLTQLHSALPNLPVFVISGNHDSAARLSYAANFLKGQNIFIATDAKKIAEPTILCGSDGEKFAVYQIPFLQSGALENPDGERLSSQSDLLKEAARRIESAHKENPETKNLKAILNAHLFVLGGAQSSSERIFIGNAELVEKSVFDFFDYVSVGHLHKGQKVSEKCYYAGSPLVYSFDEISVEKNFLDIALDEKSEQKISVRKIPVQPLHKTSCLKGKFEDFYRLDKNKNPELYERRDDYIELTCTDSILIENPVAKLRENFPNILSVKQEYFSRQNAKEISKRDFDENAENFSPSQIFENFISDVVPDFKIEEWQKEKEIFETMSKEIEI</sequence>
<evidence type="ECO:0000256" key="1">
    <source>
        <dbReference type="ARBA" id="ARBA00010555"/>
    </source>
</evidence>
<evidence type="ECO:0000256" key="3">
    <source>
        <dbReference type="ARBA" id="ARBA00013365"/>
    </source>
</evidence>